<reference evidence="4" key="1">
    <citation type="submission" date="2010-03" db="EMBL/GenBank/DDBJ databases">
        <title>The complete chromosome of Tsukamurella paurometabola DSM 20162.</title>
        <authorList>
            <consortium name="US DOE Joint Genome Institute (JGI-PGF)"/>
            <person name="Lucas S."/>
            <person name="Copeland A."/>
            <person name="Lapidus A."/>
            <person name="Glavina del Rio T."/>
            <person name="Dalin E."/>
            <person name="Tice H."/>
            <person name="Bruce D."/>
            <person name="Goodwin L."/>
            <person name="Pitluck S."/>
            <person name="Kyrpides N."/>
            <person name="Mavromatis K."/>
            <person name="Ivanova N."/>
            <person name="Mikhailova N."/>
            <person name="Munk A.C."/>
            <person name="Brettin T."/>
            <person name="Detter J.C."/>
            <person name="Tapia R."/>
            <person name="Han C."/>
            <person name="Larimer F."/>
            <person name="Land M."/>
            <person name="Hauser L."/>
            <person name="Markowitz V."/>
            <person name="Cheng J.-F."/>
            <person name="Hugenholtz P."/>
            <person name="Woyke T."/>
            <person name="Wu D."/>
            <person name="Jando M."/>
            <person name="Brambilla E."/>
            <person name="Klenk H.-P."/>
            <person name="Eisen J.A."/>
        </authorList>
    </citation>
    <scope>NUCLEOTIDE SEQUENCE [LARGE SCALE GENOMIC DNA]</scope>
    <source>
        <strain evidence="4">ATCC 8368 / DSM 20162 / CCUG 35730 / CIP 100753 / JCM 10117 / KCTC 9821 / NBRC 16120 / NCIMB 702349 / NCTC 13040</strain>
    </source>
</reference>
<accession>D5URN7</accession>
<dbReference type="HOGENOM" id="CLU_1433916_0_0_11"/>
<evidence type="ECO:0000313" key="4">
    <source>
        <dbReference type="Proteomes" id="UP000001213"/>
    </source>
</evidence>
<dbReference type="EMBL" id="CP001966">
    <property type="protein sequence ID" value="ADG79092.1"/>
    <property type="molecule type" value="Genomic_DNA"/>
</dbReference>
<dbReference type="AlphaFoldDB" id="D5URN7"/>
<keyword evidence="2" id="KW-1133">Transmembrane helix</keyword>
<feature type="compositionally biased region" description="Low complexity" evidence="1">
    <location>
        <begin position="31"/>
        <end position="44"/>
    </location>
</feature>
<proteinExistence type="predicted"/>
<feature type="transmembrane region" description="Helical" evidence="2">
    <location>
        <begin position="54"/>
        <end position="81"/>
    </location>
</feature>
<feature type="compositionally biased region" description="Polar residues" evidence="1">
    <location>
        <begin position="1"/>
        <end position="12"/>
    </location>
</feature>
<dbReference type="Proteomes" id="UP000001213">
    <property type="component" value="Chromosome"/>
</dbReference>
<name>D5URN7_TSUPD</name>
<protein>
    <submittedName>
        <fullName evidence="3">Uncharacterized protein</fullName>
    </submittedName>
</protein>
<reference evidence="3 4" key="2">
    <citation type="journal article" date="2011" name="Stand. Genomic Sci.">
        <title>Complete genome sequence of Tsukamurella paurometabola type strain (no. 33).</title>
        <authorList>
            <person name="Munk A.C."/>
            <person name="Lapidus A."/>
            <person name="Lucas S."/>
            <person name="Nolan M."/>
            <person name="Tice H."/>
            <person name="Cheng J.F."/>
            <person name="Del Rio T.G."/>
            <person name="Goodwin L."/>
            <person name="Pitluck S."/>
            <person name="Liolios K."/>
            <person name="Huntemann M."/>
            <person name="Ivanova N."/>
            <person name="Mavromatis K."/>
            <person name="Mikhailova N."/>
            <person name="Pati A."/>
            <person name="Chen A."/>
            <person name="Palaniappan K."/>
            <person name="Tapia R."/>
            <person name="Han C."/>
            <person name="Land M."/>
            <person name="Hauser L."/>
            <person name="Chang Y.J."/>
            <person name="Jeffries C.D."/>
            <person name="Brettin T."/>
            <person name="Yasawong M."/>
            <person name="Brambilla E.M."/>
            <person name="Rohde M."/>
            <person name="Sikorski J."/>
            <person name="Goker M."/>
            <person name="Detter J.C."/>
            <person name="Woyke T."/>
            <person name="Bristow J."/>
            <person name="Eisen J.A."/>
            <person name="Markowitz V."/>
            <person name="Hugenholtz P."/>
            <person name="Kyrpides N.C."/>
            <person name="Klenk H.P."/>
        </authorList>
    </citation>
    <scope>NUCLEOTIDE SEQUENCE [LARGE SCALE GENOMIC DNA]</scope>
    <source>
        <strain evidence="4">ATCC 8368 / DSM 20162 / CCUG 35730 / CIP 100753 / JCM 10117 / KCTC 9821 / NBRC 16120 / NCIMB 702349 / NCTC 13040</strain>
    </source>
</reference>
<dbReference type="KEGG" id="tpr:Tpau_2488"/>
<evidence type="ECO:0000313" key="3">
    <source>
        <dbReference type="EMBL" id="ADG79092.1"/>
    </source>
</evidence>
<dbReference type="STRING" id="521096.Tpau_2488"/>
<dbReference type="RefSeq" id="WP_013127111.1">
    <property type="nucleotide sequence ID" value="NC_014158.1"/>
</dbReference>
<evidence type="ECO:0000256" key="1">
    <source>
        <dbReference type="SAM" id="MobiDB-lite"/>
    </source>
</evidence>
<keyword evidence="2" id="KW-0812">Transmembrane</keyword>
<keyword evidence="2" id="KW-0472">Membrane</keyword>
<feature type="region of interest" description="Disordered" evidence="1">
    <location>
        <begin position="1"/>
        <end position="46"/>
    </location>
</feature>
<organism evidence="3 4">
    <name type="scientific">Tsukamurella paurometabola (strain ATCC 8368 / DSM 20162 / CCUG 35730 / CIP 100753 / JCM 10117 / KCTC 9821 / NBRC 16120 / NCIMB 702349 / NCTC 13040)</name>
    <name type="common">Corynebacterium paurometabolum</name>
    <dbReference type="NCBI Taxonomy" id="521096"/>
    <lineage>
        <taxon>Bacteria</taxon>
        <taxon>Bacillati</taxon>
        <taxon>Actinomycetota</taxon>
        <taxon>Actinomycetes</taxon>
        <taxon>Mycobacteriales</taxon>
        <taxon>Tsukamurellaceae</taxon>
        <taxon>Tsukamurella</taxon>
    </lineage>
</organism>
<keyword evidence="4" id="KW-1185">Reference proteome</keyword>
<sequence length="189" mass="19535">MTTPETTDTQPAQERPIPTVPEGTPGRDWRAALPAAQPPGAQQPWRRLGPGNRAWVVVITVIALVIGGVLSLFAVGVGTVFNATTVRGAVLLESQQYSATQAGCIGAGPAQGVEQGATITISAGDDVYEGTLGEGRLRQGRCQLGFDLTVPSADPDRNYAVSIGSVRATSVSGAELSSTNPIIVFVAPR</sequence>
<gene>
    <name evidence="3" type="ordered locus">Tpau_2488</name>
</gene>
<evidence type="ECO:0000256" key="2">
    <source>
        <dbReference type="SAM" id="Phobius"/>
    </source>
</evidence>